<dbReference type="Pfam" id="PF02518">
    <property type="entry name" value="HATPase_c"/>
    <property type="match status" value="1"/>
</dbReference>
<feature type="transmembrane region" description="Helical" evidence="13">
    <location>
        <begin position="162"/>
        <end position="183"/>
    </location>
</feature>
<dbReference type="GO" id="GO:0005886">
    <property type="term" value="C:plasma membrane"/>
    <property type="evidence" value="ECO:0007669"/>
    <property type="project" value="UniProtKB-SubCell"/>
</dbReference>
<dbReference type="SMART" id="SM00388">
    <property type="entry name" value="HisKA"/>
    <property type="match status" value="1"/>
</dbReference>
<evidence type="ECO:0000313" key="17">
    <source>
        <dbReference type="Proteomes" id="UP000285376"/>
    </source>
</evidence>
<evidence type="ECO:0000256" key="11">
    <source>
        <dbReference type="ARBA" id="ARBA00023136"/>
    </source>
</evidence>
<comment type="catalytic activity">
    <reaction evidence="1">
        <text>ATP + protein L-histidine = ADP + protein N-phospho-L-histidine.</text>
        <dbReference type="EC" id="2.7.13.3"/>
    </reaction>
</comment>
<dbReference type="Gene3D" id="6.10.340.10">
    <property type="match status" value="1"/>
</dbReference>
<evidence type="ECO:0000259" key="14">
    <source>
        <dbReference type="PROSITE" id="PS50109"/>
    </source>
</evidence>
<organism evidence="16 17">
    <name type="scientific">Dermacoccus abyssi</name>
    <dbReference type="NCBI Taxonomy" id="322596"/>
    <lineage>
        <taxon>Bacteria</taxon>
        <taxon>Bacillati</taxon>
        <taxon>Actinomycetota</taxon>
        <taxon>Actinomycetes</taxon>
        <taxon>Micrococcales</taxon>
        <taxon>Dermacoccaceae</taxon>
        <taxon>Dermacoccus</taxon>
    </lineage>
</organism>
<evidence type="ECO:0000256" key="8">
    <source>
        <dbReference type="ARBA" id="ARBA00022777"/>
    </source>
</evidence>
<evidence type="ECO:0000256" key="3">
    <source>
        <dbReference type="ARBA" id="ARBA00004236"/>
    </source>
</evidence>
<dbReference type="InterPro" id="IPR050428">
    <property type="entry name" value="TCS_sensor_his_kinase"/>
</dbReference>
<accession>A0A417Z4S7</accession>
<dbReference type="SMART" id="SM00387">
    <property type="entry name" value="HATPase_c"/>
    <property type="match status" value="1"/>
</dbReference>
<dbReference type="InterPro" id="IPR036890">
    <property type="entry name" value="HATPase_C_sf"/>
</dbReference>
<comment type="cofactor">
    <cofactor evidence="2">
        <name>a divalent metal cation</name>
        <dbReference type="ChEBI" id="CHEBI:60240"/>
    </cofactor>
</comment>
<dbReference type="InterPro" id="IPR003661">
    <property type="entry name" value="HisK_dim/P_dom"/>
</dbReference>
<keyword evidence="9 13" id="KW-1133">Transmembrane helix</keyword>
<evidence type="ECO:0000256" key="1">
    <source>
        <dbReference type="ARBA" id="ARBA00000085"/>
    </source>
</evidence>
<keyword evidence="7 13" id="KW-0812">Transmembrane</keyword>
<dbReference type="CDD" id="cd06225">
    <property type="entry name" value="HAMP"/>
    <property type="match status" value="1"/>
</dbReference>
<dbReference type="GO" id="GO:0000155">
    <property type="term" value="F:phosphorelay sensor kinase activity"/>
    <property type="evidence" value="ECO:0007669"/>
    <property type="project" value="InterPro"/>
</dbReference>
<protein>
    <recommendedName>
        <fullName evidence="4">histidine kinase</fullName>
        <ecNumber evidence="4">2.7.13.3</ecNumber>
    </recommendedName>
</protein>
<keyword evidence="6" id="KW-0808">Transferase</keyword>
<dbReference type="PROSITE" id="PS50885">
    <property type="entry name" value="HAMP"/>
    <property type="match status" value="1"/>
</dbReference>
<evidence type="ECO:0000256" key="13">
    <source>
        <dbReference type="SAM" id="Phobius"/>
    </source>
</evidence>
<comment type="caution">
    <text evidence="16">The sequence shown here is derived from an EMBL/GenBank/DDBJ whole genome shotgun (WGS) entry which is preliminary data.</text>
</comment>
<feature type="domain" description="HAMP" evidence="15">
    <location>
        <begin position="184"/>
        <end position="237"/>
    </location>
</feature>
<evidence type="ECO:0000259" key="15">
    <source>
        <dbReference type="PROSITE" id="PS50885"/>
    </source>
</evidence>
<reference evidence="16 17" key="1">
    <citation type="submission" date="2018-08" db="EMBL/GenBank/DDBJ databases">
        <title>Whole genome sequence analysis of Dermacoccus abyssi bacteria isolated from Deep Mariana trench Micromonospora spp reveals genes involved in the environmental adaptation and production of secondary metabolites.</title>
        <authorList>
            <person name="Abdel-Mageed W.M."/>
            <person name="Lehri B."/>
            <person name="Nouioui I."/>
            <person name="Goodfellow I."/>
            <person name="Jaspars M."/>
            <person name="Karlyshev A."/>
        </authorList>
    </citation>
    <scope>NUCLEOTIDE SEQUENCE [LARGE SCALE GENOMIC DNA]</scope>
    <source>
        <strain evidence="16 17">MT1.1</strain>
    </source>
</reference>
<dbReference type="InterPro" id="IPR003660">
    <property type="entry name" value="HAMP_dom"/>
</dbReference>
<dbReference type="CDD" id="cd00075">
    <property type="entry name" value="HATPase"/>
    <property type="match status" value="1"/>
</dbReference>
<proteinExistence type="predicted"/>
<dbReference type="InterPro" id="IPR003594">
    <property type="entry name" value="HATPase_dom"/>
</dbReference>
<feature type="region of interest" description="Disordered" evidence="12">
    <location>
        <begin position="109"/>
        <end position="128"/>
    </location>
</feature>
<dbReference type="GO" id="GO:0005509">
    <property type="term" value="F:calcium ion binding"/>
    <property type="evidence" value="ECO:0007669"/>
    <property type="project" value="UniProtKB-ARBA"/>
</dbReference>
<dbReference type="SUPFAM" id="SSF55874">
    <property type="entry name" value="ATPase domain of HSP90 chaperone/DNA topoisomerase II/histidine kinase"/>
    <property type="match status" value="1"/>
</dbReference>
<evidence type="ECO:0000313" key="16">
    <source>
        <dbReference type="EMBL" id="RHW45750.1"/>
    </source>
</evidence>
<dbReference type="PANTHER" id="PTHR45436:SF5">
    <property type="entry name" value="SENSOR HISTIDINE KINASE TRCS"/>
    <property type="match status" value="1"/>
</dbReference>
<dbReference type="InterPro" id="IPR036097">
    <property type="entry name" value="HisK_dim/P_sf"/>
</dbReference>
<dbReference type="SMART" id="SM00304">
    <property type="entry name" value="HAMP"/>
    <property type="match status" value="1"/>
</dbReference>
<keyword evidence="11 13" id="KW-0472">Membrane</keyword>
<evidence type="ECO:0000256" key="10">
    <source>
        <dbReference type="ARBA" id="ARBA00023012"/>
    </source>
</evidence>
<evidence type="ECO:0000256" key="2">
    <source>
        <dbReference type="ARBA" id="ARBA00001968"/>
    </source>
</evidence>
<evidence type="ECO:0000256" key="7">
    <source>
        <dbReference type="ARBA" id="ARBA00022692"/>
    </source>
</evidence>
<dbReference type="FunFam" id="3.30.565.10:FF:000006">
    <property type="entry name" value="Sensor histidine kinase WalK"/>
    <property type="match status" value="1"/>
</dbReference>
<feature type="transmembrane region" description="Helical" evidence="13">
    <location>
        <begin position="12"/>
        <end position="35"/>
    </location>
</feature>
<dbReference type="Pfam" id="PF00672">
    <property type="entry name" value="HAMP"/>
    <property type="match status" value="1"/>
</dbReference>
<evidence type="ECO:0000256" key="6">
    <source>
        <dbReference type="ARBA" id="ARBA00022679"/>
    </source>
</evidence>
<dbReference type="PRINTS" id="PR00344">
    <property type="entry name" value="BCTRLSENSOR"/>
</dbReference>
<feature type="region of interest" description="Disordered" evidence="12">
    <location>
        <begin position="467"/>
        <end position="508"/>
    </location>
</feature>
<dbReference type="Proteomes" id="UP000285376">
    <property type="component" value="Unassembled WGS sequence"/>
</dbReference>
<dbReference type="SUPFAM" id="SSF47384">
    <property type="entry name" value="Homodimeric domain of signal transducing histidine kinase"/>
    <property type="match status" value="1"/>
</dbReference>
<sequence>MRGGIHRWPLRARIIAVLASLLGAAMFVVGTAGSWQLETYLVQREDADLQAAAPTLVSSTIQQESEEPYMTRAVPLNVYAARIVDSQRTHDYVPATGPRPDFPVVSARTARTSEGTPQTIGSQGSSTTKWRMVQGIDEASGRPYAVAVSLSNVRTVVRRMQIVTIAVSSLALLIATGAGLWAVRRALRPLRDIEDTAAAIAAGDLTRRVPDPETTDEVESLAHSLNVMLSQIERSMAVKDRSEESMRRFVADASHELRTPLATVRGYAELYRVGAVTDPADVSAGFGRIENEAKRMSAMVDDLLLLSRLETEQRAATVGSDSAATARPVSDVDLTVIAADAVADAEARVTSQRFRVRGIDGPLGPVTVRGDEQRLRQVVTNLVTNAERYTPEGTEVDVRVGHLPGPDGRRDAVLQVVDHGPGIRESMRERVFDRFYRADPARSRTQGSTGLGLSIVAAIAAAHHGTASVDETPGGGATFTLRLPSGRTADPQTDQARSTDADPPPATH</sequence>
<dbReference type="PROSITE" id="PS50109">
    <property type="entry name" value="HIS_KIN"/>
    <property type="match status" value="1"/>
</dbReference>
<evidence type="ECO:0000256" key="4">
    <source>
        <dbReference type="ARBA" id="ARBA00012438"/>
    </source>
</evidence>
<dbReference type="PANTHER" id="PTHR45436">
    <property type="entry name" value="SENSOR HISTIDINE KINASE YKOH"/>
    <property type="match status" value="1"/>
</dbReference>
<gene>
    <name evidence="16" type="ORF">D1832_08620</name>
</gene>
<dbReference type="EMBL" id="QWLM01000008">
    <property type="protein sequence ID" value="RHW45750.1"/>
    <property type="molecule type" value="Genomic_DNA"/>
</dbReference>
<dbReference type="FunFam" id="1.10.287.130:FF:000001">
    <property type="entry name" value="Two-component sensor histidine kinase"/>
    <property type="match status" value="1"/>
</dbReference>
<dbReference type="EC" id="2.7.13.3" evidence="4"/>
<dbReference type="Gene3D" id="3.30.565.10">
    <property type="entry name" value="Histidine kinase-like ATPase, C-terminal domain"/>
    <property type="match status" value="1"/>
</dbReference>
<comment type="subcellular location">
    <subcellularLocation>
        <location evidence="3">Cell membrane</location>
    </subcellularLocation>
</comment>
<dbReference type="SUPFAM" id="SSF158472">
    <property type="entry name" value="HAMP domain-like"/>
    <property type="match status" value="1"/>
</dbReference>
<evidence type="ECO:0000256" key="9">
    <source>
        <dbReference type="ARBA" id="ARBA00022989"/>
    </source>
</evidence>
<dbReference type="InterPro" id="IPR004358">
    <property type="entry name" value="Sig_transdc_His_kin-like_C"/>
</dbReference>
<evidence type="ECO:0000256" key="5">
    <source>
        <dbReference type="ARBA" id="ARBA00022553"/>
    </source>
</evidence>
<dbReference type="CDD" id="cd00082">
    <property type="entry name" value="HisKA"/>
    <property type="match status" value="1"/>
</dbReference>
<evidence type="ECO:0000256" key="12">
    <source>
        <dbReference type="SAM" id="MobiDB-lite"/>
    </source>
</evidence>
<dbReference type="RefSeq" id="WP_118913496.1">
    <property type="nucleotide sequence ID" value="NZ_QWLM01000008.1"/>
</dbReference>
<dbReference type="Gene3D" id="1.10.287.130">
    <property type="match status" value="1"/>
</dbReference>
<keyword evidence="10" id="KW-0902">Two-component regulatory system</keyword>
<dbReference type="AlphaFoldDB" id="A0A417Z4S7"/>
<name>A0A417Z4S7_9MICO</name>
<keyword evidence="8 16" id="KW-0418">Kinase</keyword>
<keyword evidence="5" id="KW-0597">Phosphoprotein</keyword>
<dbReference type="InterPro" id="IPR005467">
    <property type="entry name" value="His_kinase_dom"/>
</dbReference>
<dbReference type="Pfam" id="PF00512">
    <property type="entry name" value="HisKA"/>
    <property type="match status" value="1"/>
</dbReference>
<feature type="domain" description="Histidine kinase" evidence="14">
    <location>
        <begin position="252"/>
        <end position="487"/>
    </location>
</feature>